<dbReference type="RefSeq" id="WP_103680530.1">
    <property type="nucleotide sequence ID" value="NZ_LPWH01000073.1"/>
</dbReference>
<dbReference type="Proteomes" id="UP000237350">
    <property type="component" value="Unassembled WGS sequence"/>
</dbReference>
<gene>
    <name evidence="3" type="ORF">AU468_09555</name>
</gene>
<sequence length="642" mass="72930">MIAGVKKAMRRRGVPAVFLMVLVMAMPLGAAEPDVADGAAAEPDVAAAGPDMEALLGSHGRFSSPTDDTLALEFLFSLTGQRQYDLLRGYDGKGYDQTDSDPSGLGYEPVSRPLRGQRSVQSVYESTEAILDYRSRHFNLFVDWALIGDRRYDPSEPYMRDRYFYIRDAHVEVDHRPFTLKMGRTTQQDVVDTPYSLFVNSNPIPALQMETSYKGDFFFYTSRWVGLNRSSDKTYFGSEPGVSPFGVYNDDNPQFVPGTGARYDQVYPDGVPWADRGANFKVYGLNLEQGWRFGLQEGAVYTNSFFNPEFFLSPMPMYFTQIIMDGGNKPWGEFANSKHVMGFFLDRTTPDGYFAAQILVDDINGSSIPGIDVDFQNRLAWSLGGYRQFDFGQVGLYYAGATKYAFSATSTPGDDVYDALEVGQYSGADETPLYYSRRPYPFTYFPAVEYPVDGGRRMPIDYRQNYLGYTHGENNMAIKIDYTNTFFRGQPRETGVYASMEWVLNGAKSPANPWHEEYTYKDISDSTHFLRDDLEHQLLFRARVERPVTILGTPFTVFVDGELGLIFNAMRLEAPFDDDDPRRWIWGDEDGNFGSEFHGGANDGIKLIDRNRAEPWIYRPQMGTNEVIYYLTVGITYRWQMK</sequence>
<proteinExistence type="predicted"/>
<dbReference type="AlphaFoldDB" id="A0A2S4JM51"/>
<evidence type="ECO:0000256" key="1">
    <source>
        <dbReference type="SAM" id="MobiDB-lite"/>
    </source>
</evidence>
<keyword evidence="2" id="KW-0732">Signal</keyword>
<reference evidence="4" key="1">
    <citation type="submission" date="2015-12" db="EMBL/GenBank/DDBJ databases">
        <authorList>
            <person name="Lodha T.D."/>
            <person name="Chintalapati S."/>
            <person name="Chintalapati V.R."/>
            <person name="Sravanthi T."/>
        </authorList>
    </citation>
    <scope>NUCLEOTIDE SEQUENCE [LARGE SCALE GENOMIC DNA]</scope>
    <source>
        <strain evidence="4">JC133</strain>
    </source>
</reference>
<comment type="caution">
    <text evidence="3">The sequence shown here is derived from an EMBL/GenBank/DDBJ whole genome shotgun (WGS) entry which is preliminary data.</text>
</comment>
<dbReference type="EMBL" id="LPWH01000073">
    <property type="protein sequence ID" value="POR00582.1"/>
    <property type="molecule type" value="Genomic_DNA"/>
</dbReference>
<evidence type="ECO:0000313" key="3">
    <source>
        <dbReference type="EMBL" id="POR00582.1"/>
    </source>
</evidence>
<name>A0A2S4JM51_9SPIO</name>
<feature type="signal peptide" evidence="2">
    <location>
        <begin position="1"/>
        <end position="30"/>
    </location>
</feature>
<feature type="region of interest" description="Disordered" evidence="1">
    <location>
        <begin position="93"/>
        <end position="112"/>
    </location>
</feature>
<feature type="chain" id="PRO_5015417340" description="Alginate export domain-containing protein" evidence="2">
    <location>
        <begin position="31"/>
        <end position="642"/>
    </location>
</feature>
<keyword evidence="4" id="KW-1185">Reference proteome</keyword>
<accession>A0A2S4JM51</accession>
<evidence type="ECO:0008006" key="5">
    <source>
        <dbReference type="Google" id="ProtNLM"/>
    </source>
</evidence>
<organism evidence="3 4">
    <name type="scientific">Alkalispirochaeta sphaeroplastigenens</name>
    <dbReference type="NCBI Taxonomy" id="1187066"/>
    <lineage>
        <taxon>Bacteria</taxon>
        <taxon>Pseudomonadati</taxon>
        <taxon>Spirochaetota</taxon>
        <taxon>Spirochaetia</taxon>
        <taxon>Spirochaetales</taxon>
        <taxon>Spirochaetaceae</taxon>
        <taxon>Alkalispirochaeta</taxon>
    </lineage>
</organism>
<evidence type="ECO:0000256" key="2">
    <source>
        <dbReference type="SAM" id="SignalP"/>
    </source>
</evidence>
<evidence type="ECO:0000313" key="4">
    <source>
        <dbReference type="Proteomes" id="UP000237350"/>
    </source>
</evidence>
<protein>
    <recommendedName>
        <fullName evidence="5">Alginate export domain-containing protein</fullName>
    </recommendedName>
</protein>
<dbReference type="OrthoDB" id="366249at2"/>